<accession>A0A6A6F0I1</accession>
<sequence length="139" mass="14512">MPSKGMKLALIALAIHLASAAPAGTESPNGPALSEHEVLILGDGGDPYTKREMIIASDGHNSTLSDGDNSYTKREQSSQATVITPTLVNATEIEEEASQASVATRAGSSELSPRALETAPALMNATQIEEEAFQAQLLH</sequence>
<feature type="chain" id="PRO_5025682398" evidence="2">
    <location>
        <begin position="21"/>
        <end position="139"/>
    </location>
</feature>
<feature type="region of interest" description="Disordered" evidence="1">
    <location>
        <begin position="59"/>
        <end position="79"/>
    </location>
</feature>
<evidence type="ECO:0000256" key="2">
    <source>
        <dbReference type="SAM" id="SignalP"/>
    </source>
</evidence>
<keyword evidence="2" id="KW-0732">Signal</keyword>
<proteinExistence type="predicted"/>
<evidence type="ECO:0000256" key="1">
    <source>
        <dbReference type="SAM" id="MobiDB-lite"/>
    </source>
</evidence>
<dbReference type="Proteomes" id="UP000799539">
    <property type="component" value="Unassembled WGS sequence"/>
</dbReference>
<protein>
    <submittedName>
        <fullName evidence="3">Uncharacterized protein</fullName>
    </submittedName>
</protein>
<dbReference type="EMBL" id="ML992705">
    <property type="protein sequence ID" value="KAF2207226.1"/>
    <property type="molecule type" value="Genomic_DNA"/>
</dbReference>
<gene>
    <name evidence="3" type="ORF">CERZMDRAFT_102511</name>
</gene>
<feature type="compositionally biased region" description="Polar residues" evidence="1">
    <location>
        <begin position="59"/>
        <end position="70"/>
    </location>
</feature>
<reference evidence="3" key="1">
    <citation type="journal article" date="2020" name="Stud. Mycol.">
        <title>101 Dothideomycetes genomes: a test case for predicting lifestyles and emergence of pathogens.</title>
        <authorList>
            <person name="Haridas S."/>
            <person name="Albert R."/>
            <person name="Binder M."/>
            <person name="Bloem J."/>
            <person name="Labutti K."/>
            <person name="Salamov A."/>
            <person name="Andreopoulos B."/>
            <person name="Baker S."/>
            <person name="Barry K."/>
            <person name="Bills G."/>
            <person name="Bluhm B."/>
            <person name="Cannon C."/>
            <person name="Castanera R."/>
            <person name="Culley D."/>
            <person name="Daum C."/>
            <person name="Ezra D."/>
            <person name="Gonzalez J."/>
            <person name="Henrissat B."/>
            <person name="Kuo A."/>
            <person name="Liang C."/>
            <person name="Lipzen A."/>
            <person name="Lutzoni F."/>
            <person name="Magnuson J."/>
            <person name="Mondo S."/>
            <person name="Nolan M."/>
            <person name="Ohm R."/>
            <person name="Pangilinan J."/>
            <person name="Park H.-J."/>
            <person name="Ramirez L."/>
            <person name="Alfaro M."/>
            <person name="Sun H."/>
            <person name="Tritt A."/>
            <person name="Yoshinaga Y."/>
            <person name="Zwiers L.-H."/>
            <person name="Turgeon B."/>
            <person name="Goodwin S."/>
            <person name="Spatafora J."/>
            <person name="Crous P."/>
            <person name="Grigoriev I."/>
        </authorList>
    </citation>
    <scope>NUCLEOTIDE SEQUENCE</scope>
    <source>
        <strain evidence="3">SCOH1-5</strain>
    </source>
</reference>
<feature type="signal peptide" evidence="2">
    <location>
        <begin position="1"/>
        <end position="20"/>
    </location>
</feature>
<name>A0A6A6F0I1_9PEZI</name>
<organism evidence="3 4">
    <name type="scientific">Cercospora zeae-maydis SCOH1-5</name>
    <dbReference type="NCBI Taxonomy" id="717836"/>
    <lineage>
        <taxon>Eukaryota</taxon>
        <taxon>Fungi</taxon>
        <taxon>Dikarya</taxon>
        <taxon>Ascomycota</taxon>
        <taxon>Pezizomycotina</taxon>
        <taxon>Dothideomycetes</taxon>
        <taxon>Dothideomycetidae</taxon>
        <taxon>Mycosphaerellales</taxon>
        <taxon>Mycosphaerellaceae</taxon>
        <taxon>Cercospora</taxon>
    </lineage>
</organism>
<dbReference type="AlphaFoldDB" id="A0A6A6F0I1"/>
<evidence type="ECO:0000313" key="3">
    <source>
        <dbReference type="EMBL" id="KAF2207226.1"/>
    </source>
</evidence>
<evidence type="ECO:0000313" key="4">
    <source>
        <dbReference type="Proteomes" id="UP000799539"/>
    </source>
</evidence>
<keyword evidence="4" id="KW-1185">Reference proteome</keyword>